<evidence type="ECO:0000313" key="5">
    <source>
        <dbReference type="Proteomes" id="UP000077248"/>
    </source>
</evidence>
<dbReference type="GO" id="GO:0043386">
    <property type="term" value="P:mycotoxin biosynthetic process"/>
    <property type="evidence" value="ECO:0007669"/>
    <property type="project" value="InterPro"/>
</dbReference>
<evidence type="ECO:0008006" key="7">
    <source>
        <dbReference type="Google" id="ProtNLM"/>
    </source>
</evidence>
<reference evidence="4" key="3">
    <citation type="journal article" date="2019" name="J. ISSAAS">
        <title>Genomics, evolutionary history and diagnostics of the Alternaria alternata species group including apple and Asian pear pathotypes.</title>
        <authorList>
            <person name="Armitage A.D."/>
            <person name="Cockerton H.M."/>
            <person name="Sreenivasaprasad S."/>
            <person name="Woodhall J."/>
            <person name="Lane C."/>
            <person name="Harrison R.J."/>
            <person name="Clarkson J.P."/>
        </authorList>
    </citation>
    <scope>NUCLEOTIDE SEQUENCE</scope>
    <source>
        <strain evidence="4">FERA 1177</strain>
    </source>
</reference>
<dbReference type="KEGG" id="aalt:CC77DRAFT_1059629"/>
<keyword evidence="2" id="KW-1133">Transmembrane helix</keyword>
<keyword evidence="2" id="KW-0812">Transmembrane</keyword>
<evidence type="ECO:0000313" key="6">
    <source>
        <dbReference type="Proteomes" id="UP000291422"/>
    </source>
</evidence>
<sequence length="271" mass="30656">MSQFNKEIEDTGSVYALSDDESTPFRRRTGRRKNISMRLVAIVCVLAYLILGAIYVELRVRYGRLEAGIRSARPELFPAMEKSGAFRQDSRVFPLTVAGTPFAGFPSPELDQAWHGLLEGTVIKVSEEDLAYYNVTSLPLADGSGYASEIFMTHELHYLKKIRQWVYKETYFVDVQGLARSELERHVNHCIETLRQSIMCRGDVSLGTYTYLSGDGNDVTARSWASHQCVDFDALMKWTKSRAIDIFAEGVLVKSEDVGSEHITERTKPHE</sequence>
<dbReference type="VEuPathDB" id="FungiDB:CC77DRAFT_1059629"/>
<protein>
    <recommendedName>
        <fullName evidence="7">Tat pathway signal sequence</fullName>
    </recommendedName>
</protein>
<keyword evidence="5" id="KW-1185">Reference proteome</keyword>
<accession>A0A177DUB7</accession>
<dbReference type="OMA" id="RVRHWIY"/>
<name>A0A177DUB7_ALTAL</name>
<dbReference type="EMBL" id="KV441474">
    <property type="protein sequence ID" value="OAG22751.1"/>
    <property type="molecule type" value="Genomic_DNA"/>
</dbReference>
<evidence type="ECO:0000256" key="2">
    <source>
        <dbReference type="SAM" id="Phobius"/>
    </source>
</evidence>
<dbReference type="EMBL" id="PDXD01000003">
    <property type="protein sequence ID" value="RYN80778.1"/>
    <property type="molecule type" value="Genomic_DNA"/>
</dbReference>
<dbReference type="STRING" id="5599.A0A177DUB7"/>
<dbReference type="PANTHER" id="PTHR33365:SF7">
    <property type="entry name" value="TAT PATHWAY SIGNAL SEQUENCE"/>
    <property type="match status" value="1"/>
</dbReference>
<feature type="transmembrane region" description="Helical" evidence="2">
    <location>
        <begin position="35"/>
        <end position="56"/>
    </location>
</feature>
<dbReference type="RefSeq" id="XP_018388172.1">
    <property type="nucleotide sequence ID" value="XM_018528260.1"/>
</dbReference>
<dbReference type="AlphaFoldDB" id="A0A177DUB7"/>
<keyword evidence="2" id="KW-0472">Membrane</keyword>
<evidence type="ECO:0000256" key="1">
    <source>
        <dbReference type="ARBA" id="ARBA00035112"/>
    </source>
</evidence>
<dbReference type="InterPro" id="IPR021765">
    <property type="entry name" value="UstYa-like"/>
</dbReference>
<dbReference type="Pfam" id="PF11807">
    <property type="entry name" value="UstYa"/>
    <property type="match status" value="1"/>
</dbReference>
<reference evidence="6" key="2">
    <citation type="journal article" date="2019" name="bioRxiv">
        <title>Genomics, evolutionary history and diagnostics of the Alternaria alternata species group including apple and Asian pear pathotypes.</title>
        <authorList>
            <person name="Armitage A.D."/>
            <person name="Cockerton H.M."/>
            <person name="Sreenivasaprasad S."/>
            <person name="Woodhall J.W."/>
            <person name="Lane C.R."/>
            <person name="Harrison R.J."/>
            <person name="Clarkson J.P."/>
        </authorList>
    </citation>
    <scope>NUCLEOTIDE SEQUENCE [LARGE SCALE GENOMIC DNA]</scope>
    <source>
        <strain evidence="6">FERA 1177</strain>
    </source>
</reference>
<comment type="similarity">
    <text evidence="1">Belongs to the ustYa family.</text>
</comment>
<organism evidence="3 5">
    <name type="scientific">Alternaria alternata</name>
    <name type="common">Alternaria rot fungus</name>
    <name type="synonym">Torula alternata</name>
    <dbReference type="NCBI Taxonomy" id="5599"/>
    <lineage>
        <taxon>Eukaryota</taxon>
        <taxon>Fungi</taxon>
        <taxon>Dikarya</taxon>
        <taxon>Ascomycota</taxon>
        <taxon>Pezizomycotina</taxon>
        <taxon>Dothideomycetes</taxon>
        <taxon>Pleosporomycetidae</taxon>
        <taxon>Pleosporales</taxon>
        <taxon>Pleosporineae</taxon>
        <taxon>Pleosporaceae</taxon>
        <taxon>Alternaria</taxon>
        <taxon>Alternaria sect. Alternaria</taxon>
        <taxon>Alternaria alternata complex</taxon>
    </lineage>
</organism>
<dbReference type="PANTHER" id="PTHR33365">
    <property type="entry name" value="YALI0B05434P"/>
    <property type="match status" value="1"/>
</dbReference>
<reference evidence="3 5" key="1">
    <citation type="submission" date="2016-05" db="EMBL/GenBank/DDBJ databases">
        <title>Comparative analysis of secretome profiles of manganese(II)-oxidizing ascomycete fungi.</title>
        <authorList>
            <consortium name="DOE Joint Genome Institute"/>
            <person name="Zeiner C.A."/>
            <person name="Purvine S.O."/>
            <person name="Zink E.M."/>
            <person name="Wu S."/>
            <person name="Pasa-Tolic L."/>
            <person name="Chaput D.L."/>
            <person name="Haridas S."/>
            <person name="Grigoriev I.V."/>
            <person name="Santelli C.M."/>
            <person name="Hansel C.M."/>
        </authorList>
    </citation>
    <scope>NUCLEOTIDE SEQUENCE [LARGE SCALE GENOMIC DNA]</scope>
    <source>
        <strain evidence="3 5">SRC1lrK2f</strain>
    </source>
</reference>
<proteinExistence type="inferred from homology"/>
<evidence type="ECO:0000313" key="4">
    <source>
        <dbReference type="EMBL" id="RYN80778.1"/>
    </source>
</evidence>
<gene>
    <name evidence="4" type="ORF">AA0117_g2861</name>
    <name evidence="3" type="ORF">CC77DRAFT_1059629</name>
</gene>
<evidence type="ECO:0000313" key="3">
    <source>
        <dbReference type="EMBL" id="OAG22751.1"/>
    </source>
</evidence>
<dbReference type="Proteomes" id="UP000077248">
    <property type="component" value="Unassembled WGS sequence"/>
</dbReference>
<dbReference type="Proteomes" id="UP000291422">
    <property type="component" value="Unassembled WGS sequence"/>
</dbReference>
<dbReference type="GeneID" id="29113854"/>